<sequence length="74" mass="8479">MHQCRLKLMFESKENIELACEWFAACLIVILLPDCIKLLLRSACLKLLMLCNTWTVISTLKLFVAALNLPRNIS</sequence>
<dbReference type="Proteomes" id="UP000291084">
    <property type="component" value="Chromosome 4"/>
</dbReference>
<name>A0A0S3RSD9_PHAAN</name>
<keyword evidence="2" id="KW-1185">Reference proteome</keyword>
<gene>
    <name evidence="1" type="primary">Vigan.04G066500</name>
    <name evidence="1" type="ORF">VIGAN_04066500</name>
</gene>
<evidence type="ECO:0000313" key="1">
    <source>
        <dbReference type="EMBL" id="BAT83506.1"/>
    </source>
</evidence>
<protein>
    <submittedName>
        <fullName evidence="1">Uncharacterized protein</fullName>
    </submittedName>
</protein>
<organism evidence="1 2">
    <name type="scientific">Vigna angularis var. angularis</name>
    <dbReference type="NCBI Taxonomy" id="157739"/>
    <lineage>
        <taxon>Eukaryota</taxon>
        <taxon>Viridiplantae</taxon>
        <taxon>Streptophyta</taxon>
        <taxon>Embryophyta</taxon>
        <taxon>Tracheophyta</taxon>
        <taxon>Spermatophyta</taxon>
        <taxon>Magnoliopsida</taxon>
        <taxon>eudicotyledons</taxon>
        <taxon>Gunneridae</taxon>
        <taxon>Pentapetalae</taxon>
        <taxon>rosids</taxon>
        <taxon>fabids</taxon>
        <taxon>Fabales</taxon>
        <taxon>Fabaceae</taxon>
        <taxon>Papilionoideae</taxon>
        <taxon>50 kb inversion clade</taxon>
        <taxon>NPAAA clade</taxon>
        <taxon>indigoferoid/millettioid clade</taxon>
        <taxon>Phaseoleae</taxon>
        <taxon>Vigna</taxon>
    </lineage>
</organism>
<dbReference type="EMBL" id="AP015037">
    <property type="protein sequence ID" value="BAT83506.1"/>
    <property type="molecule type" value="Genomic_DNA"/>
</dbReference>
<dbReference type="AlphaFoldDB" id="A0A0S3RSD9"/>
<proteinExistence type="predicted"/>
<reference evidence="1 2" key="1">
    <citation type="journal article" date="2015" name="Sci. Rep.">
        <title>The power of single molecule real-time sequencing technology in the de novo assembly of a eukaryotic genome.</title>
        <authorList>
            <person name="Sakai H."/>
            <person name="Naito K."/>
            <person name="Ogiso-Tanaka E."/>
            <person name="Takahashi Y."/>
            <person name="Iseki K."/>
            <person name="Muto C."/>
            <person name="Satou K."/>
            <person name="Teruya K."/>
            <person name="Shiroma A."/>
            <person name="Shimoji M."/>
            <person name="Hirano T."/>
            <person name="Itoh T."/>
            <person name="Kaga A."/>
            <person name="Tomooka N."/>
        </authorList>
    </citation>
    <scope>NUCLEOTIDE SEQUENCE [LARGE SCALE GENOMIC DNA]</scope>
    <source>
        <strain evidence="2">cv. Shumari</strain>
    </source>
</reference>
<evidence type="ECO:0000313" key="2">
    <source>
        <dbReference type="Proteomes" id="UP000291084"/>
    </source>
</evidence>
<accession>A0A0S3RSD9</accession>